<comment type="caution">
    <text evidence="3">The sequence shown here is derived from an EMBL/GenBank/DDBJ whole genome shotgun (WGS) entry which is preliminary data.</text>
</comment>
<reference evidence="3 4" key="1">
    <citation type="journal article" date="2024" name="Science">
        <title>Giant polyketide synthase enzymes in the biosynthesis of giant marine polyether toxins.</title>
        <authorList>
            <person name="Fallon T.R."/>
            <person name="Shende V.V."/>
            <person name="Wierzbicki I.H."/>
            <person name="Pendleton A.L."/>
            <person name="Watervoot N.F."/>
            <person name="Auber R.P."/>
            <person name="Gonzalez D.J."/>
            <person name="Wisecaver J.H."/>
            <person name="Moore B.S."/>
        </authorList>
    </citation>
    <scope>NUCLEOTIDE SEQUENCE [LARGE SCALE GENOMIC DNA]</scope>
    <source>
        <strain evidence="3 4">12B1</strain>
    </source>
</reference>
<accession>A0AB34JSR2</accession>
<dbReference type="Proteomes" id="UP001515480">
    <property type="component" value="Unassembled WGS sequence"/>
</dbReference>
<keyword evidence="2" id="KW-1133">Transmembrane helix</keyword>
<evidence type="ECO:0000256" key="1">
    <source>
        <dbReference type="SAM" id="MobiDB-lite"/>
    </source>
</evidence>
<keyword evidence="2" id="KW-0472">Membrane</keyword>
<protein>
    <submittedName>
        <fullName evidence="3">Uncharacterized protein</fullName>
    </submittedName>
</protein>
<proteinExistence type="predicted"/>
<feature type="region of interest" description="Disordered" evidence="1">
    <location>
        <begin position="132"/>
        <end position="152"/>
    </location>
</feature>
<dbReference type="EMBL" id="JBGBPQ010000004">
    <property type="protein sequence ID" value="KAL1525273.1"/>
    <property type="molecule type" value="Genomic_DNA"/>
</dbReference>
<evidence type="ECO:0000313" key="4">
    <source>
        <dbReference type="Proteomes" id="UP001515480"/>
    </source>
</evidence>
<feature type="transmembrane region" description="Helical" evidence="2">
    <location>
        <begin position="74"/>
        <end position="97"/>
    </location>
</feature>
<organism evidence="3 4">
    <name type="scientific">Prymnesium parvum</name>
    <name type="common">Toxic golden alga</name>
    <dbReference type="NCBI Taxonomy" id="97485"/>
    <lineage>
        <taxon>Eukaryota</taxon>
        <taxon>Haptista</taxon>
        <taxon>Haptophyta</taxon>
        <taxon>Prymnesiophyceae</taxon>
        <taxon>Prymnesiales</taxon>
        <taxon>Prymnesiaceae</taxon>
        <taxon>Prymnesium</taxon>
    </lineage>
</organism>
<dbReference type="AlphaFoldDB" id="A0AB34JSR2"/>
<name>A0AB34JSR2_PRYPA</name>
<keyword evidence="4" id="KW-1185">Reference proteome</keyword>
<keyword evidence="2" id="KW-0812">Transmembrane</keyword>
<evidence type="ECO:0000256" key="2">
    <source>
        <dbReference type="SAM" id="Phobius"/>
    </source>
</evidence>
<evidence type="ECO:0000313" key="3">
    <source>
        <dbReference type="EMBL" id="KAL1525273.1"/>
    </source>
</evidence>
<sequence length="152" mass="15495">MVGLVCLLTATAGALNSGSGKGRALPHSHTRRAVAAGLLPLLSMPPASSFAYDELPPAVFKDAAREGDIGTRPVILGVPAGLVYFGFAATVQLTLFLRGKSGTMLQNGTVVRDGKRLAQPFRFSADEAARAASQASIDGGSNSTRGKPSAAG</sequence>
<gene>
    <name evidence="3" type="ORF">AB1Y20_020136</name>
</gene>